<evidence type="ECO:0000313" key="1">
    <source>
        <dbReference type="EMBL" id="CAK9174848.1"/>
    </source>
</evidence>
<dbReference type="PANTHER" id="PTHR13343">
    <property type="entry name" value="CREG1 PROTEIN"/>
    <property type="match status" value="1"/>
</dbReference>
<dbReference type="EMBL" id="CAUOFW020006469">
    <property type="protein sequence ID" value="CAK9174848.1"/>
    <property type="molecule type" value="Genomic_DNA"/>
</dbReference>
<protein>
    <submittedName>
        <fullName evidence="1">Uncharacterized protein</fullName>
    </submittedName>
</protein>
<comment type="caution">
    <text evidence="1">The sequence shown here is derived from an EMBL/GenBank/DDBJ whole genome shotgun (WGS) entry which is preliminary data.</text>
</comment>
<evidence type="ECO:0000313" key="2">
    <source>
        <dbReference type="Proteomes" id="UP001642360"/>
    </source>
</evidence>
<keyword evidence="2" id="KW-1185">Reference proteome</keyword>
<name>A0ABC8TZA8_9AQUA</name>
<gene>
    <name evidence="1" type="ORF">ILEXP_LOCUS44617</name>
</gene>
<accession>A0ABC8TZA8</accession>
<organism evidence="1 2">
    <name type="scientific">Ilex paraguariensis</name>
    <name type="common">yerba mate</name>
    <dbReference type="NCBI Taxonomy" id="185542"/>
    <lineage>
        <taxon>Eukaryota</taxon>
        <taxon>Viridiplantae</taxon>
        <taxon>Streptophyta</taxon>
        <taxon>Embryophyta</taxon>
        <taxon>Tracheophyta</taxon>
        <taxon>Spermatophyta</taxon>
        <taxon>Magnoliopsida</taxon>
        <taxon>eudicotyledons</taxon>
        <taxon>Gunneridae</taxon>
        <taxon>Pentapetalae</taxon>
        <taxon>asterids</taxon>
        <taxon>campanulids</taxon>
        <taxon>Aquifoliales</taxon>
        <taxon>Aquifoliaceae</taxon>
        <taxon>Ilex</taxon>
    </lineage>
</organism>
<dbReference type="Proteomes" id="UP001642360">
    <property type="component" value="Unassembled WGS sequence"/>
</dbReference>
<dbReference type="AlphaFoldDB" id="A0ABC8TZA8"/>
<sequence>MKMSVYISISSFRCGNPFFGAMRSHWLQLGDEMSLSKVFVAADYSDSVPDSSNYLGHNGYHPLEELKDRKRVRDINLTSAEIARTAVEVFFSPKNLTKAKSSNCLNIGKQQCFVDISKYGALSALLIFPSMAHCEPHRQVSWAEFQYVIDEWGIYFLKFLMMKTSCKIMVQNALFGMDIPLYENKWVYDAEYDISESGFRDEISFRDDYFESEGSEIFDIPIDWGRPDASRLVHPVYFGKCLAKVITAWPGS</sequence>
<reference evidence="1 2" key="1">
    <citation type="submission" date="2024-02" db="EMBL/GenBank/DDBJ databases">
        <authorList>
            <person name="Vignale AGUSTIN F."/>
            <person name="Sosa J E."/>
            <person name="Modenutti C."/>
        </authorList>
    </citation>
    <scope>NUCLEOTIDE SEQUENCE [LARGE SCALE GENOMIC DNA]</scope>
</reference>
<dbReference type="PANTHER" id="PTHR13343:SF18">
    <property type="entry name" value="PENTATRICOPEPTIDE REPEAT (PPR) SUPERFAMILY PROTEIN"/>
    <property type="match status" value="1"/>
</dbReference>
<proteinExistence type="predicted"/>